<dbReference type="AlphaFoldDB" id="A0A916ZIS9"/>
<evidence type="ECO:0000256" key="1">
    <source>
        <dbReference type="SAM" id="SignalP"/>
    </source>
</evidence>
<comment type="caution">
    <text evidence="2">The sequence shown here is derived from an EMBL/GenBank/DDBJ whole genome shotgun (WGS) entry which is preliminary data.</text>
</comment>
<organism evidence="2 3">
    <name type="scientific">Paenibacillus nasutitermitis</name>
    <dbReference type="NCBI Taxonomy" id="1652958"/>
    <lineage>
        <taxon>Bacteria</taxon>
        <taxon>Bacillati</taxon>
        <taxon>Bacillota</taxon>
        <taxon>Bacilli</taxon>
        <taxon>Bacillales</taxon>
        <taxon>Paenibacillaceae</taxon>
        <taxon>Paenibacillus</taxon>
    </lineage>
</organism>
<reference evidence="2" key="2">
    <citation type="submission" date="2020-09" db="EMBL/GenBank/DDBJ databases">
        <authorList>
            <person name="Sun Q."/>
            <person name="Zhou Y."/>
        </authorList>
    </citation>
    <scope>NUCLEOTIDE SEQUENCE</scope>
    <source>
        <strain evidence="2">CGMCC 1.15178</strain>
    </source>
</reference>
<dbReference type="RefSeq" id="WP_189000219.1">
    <property type="nucleotide sequence ID" value="NZ_BMHP01000013.1"/>
</dbReference>
<name>A0A916ZIS9_9BACL</name>
<proteinExistence type="predicted"/>
<reference evidence="2" key="1">
    <citation type="journal article" date="2014" name="Int. J. Syst. Evol. Microbiol.">
        <title>Complete genome sequence of Corynebacterium casei LMG S-19264T (=DSM 44701T), isolated from a smear-ripened cheese.</title>
        <authorList>
            <consortium name="US DOE Joint Genome Institute (JGI-PGF)"/>
            <person name="Walter F."/>
            <person name="Albersmeier A."/>
            <person name="Kalinowski J."/>
            <person name="Ruckert C."/>
        </authorList>
    </citation>
    <scope>NUCLEOTIDE SEQUENCE</scope>
    <source>
        <strain evidence="2">CGMCC 1.15178</strain>
    </source>
</reference>
<dbReference type="PROSITE" id="PS51257">
    <property type="entry name" value="PROKAR_LIPOPROTEIN"/>
    <property type="match status" value="1"/>
</dbReference>
<keyword evidence="1" id="KW-0732">Signal</keyword>
<gene>
    <name evidence="2" type="ORF">GCM10010911_68830</name>
</gene>
<feature type="signal peptide" evidence="1">
    <location>
        <begin position="1"/>
        <end position="19"/>
    </location>
</feature>
<sequence length="118" mass="13312">MKKFVIIILTLLLSIFATGCSKDSKSKSSEDWSSNFVVWNKNMYNFTNETVLDVEESIGQVEKYSDNENIKTSKVFSNIYPEGTKIYKIKDISTDIAIAVGINDKYIKGSNSEKYGSN</sequence>
<dbReference type="EMBL" id="BMHP01000013">
    <property type="protein sequence ID" value="GGE00086.1"/>
    <property type="molecule type" value="Genomic_DNA"/>
</dbReference>
<evidence type="ECO:0000313" key="2">
    <source>
        <dbReference type="EMBL" id="GGE00086.1"/>
    </source>
</evidence>
<evidence type="ECO:0000313" key="3">
    <source>
        <dbReference type="Proteomes" id="UP000612456"/>
    </source>
</evidence>
<dbReference type="Proteomes" id="UP000612456">
    <property type="component" value="Unassembled WGS sequence"/>
</dbReference>
<accession>A0A916ZIS9</accession>
<protein>
    <submittedName>
        <fullName evidence="2">Uncharacterized protein</fullName>
    </submittedName>
</protein>
<feature type="chain" id="PRO_5038473845" evidence="1">
    <location>
        <begin position="20"/>
        <end position="118"/>
    </location>
</feature>
<keyword evidence="3" id="KW-1185">Reference proteome</keyword>